<evidence type="ECO:0000256" key="3">
    <source>
        <dbReference type="ARBA" id="ARBA00011489"/>
    </source>
</evidence>
<evidence type="ECO:0000259" key="9">
    <source>
        <dbReference type="Pfam" id="PF04535"/>
    </source>
</evidence>
<dbReference type="InterPro" id="IPR044173">
    <property type="entry name" value="CASPL"/>
</dbReference>
<dbReference type="Proteomes" id="UP001237642">
    <property type="component" value="Unassembled WGS sequence"/>
</dbReference>
<reference evidence="10" key="1">
    <citation type="submission" date="2023-02" db="EMBL/GenBank/DDBJ databases">
        <title>Genome of toxic invasive species Heracleum sosnowskyi carries increased number of genes despite the absence of recent whole-genome duplications.</title>
        <authorList>
            <person name="Schelkunov M."/>
            <person name="Shtratnikova V."/>
            <person name="Makarenko M."/>
            <person name="Klepikova A."/>
            <person name="Omelchenko D."/>
            <person name="Novikova G."/>
            <person name="Obukhova E."/>
            <person name="Bogdanov V."/>
            <person name="Penin A."/>
            <person name="Logacheva M."/>
        </authorList>
    </citation>
    <scope>NUCLEOTIDE SEQUENCE</scope>
    <source>
        <strain evidence="10">Hsosn_3</strain>
        <tissue evidence="10">Leaf</tissue>
    </source>
</reference>
<dbReference type="PANTHER" id="PTHR36488">
    <property type="entry name" value="CASP-LIKE PROTEIN 1U1"/>
    <property type="match status" value="1"/>
</dbReference>
<dbReference type="EMBL" id="JAUIZM010000001">
    <property type="protein sequence ID" value="KAK1405347.1"/>
    <property type="molecule type" value="Genomic_DNA"/>
</dbReference>
<evidence type="ECO:0000256" key="5">
    <source>
        <dbReference type="ARBA" id="ARBA00022692"/>
    </source>
</evidence>
<protein>
    <recommendedName>
        <fullName evidence="8">CASP-like protein</fullName>
    </recommendedName>
</protein>
<organism evidence="10 11">
    <name type="scientific">Heracleum sosnowskyi</name>
    <dbReference type="NCBI Taxonomy" id="360622"/>
    <lineage>
        <taxon>Eukaryota</taxon>
        <taxon>Viridiplantae</taxon>
        <taxon>Streptophyta</taxon>
        <taxon>Embryophyta</taxon>
        <taxon>Tracheophyta</taxon>
        <taxon>Spermatophyta</taxon>
        <taxon>Magnoliopsida</taxon>
        <taxon>eudicotyledons</taxon>
        <taxon>Gunneridae</taxon>
        <taxon>Pentapetalae</taxon>
        <taxon>asterids</taxon>
        <taxon>campanulids</taxon>
        <taxon>Apiales</taxon>
        <taxon>Apiaceae</taxon>
        <taxon>Apioideae</taxon>
        <taxon>apioid superclade</taxon>
        <taxon>Tordylieae</taxon>
        <taxon>Tordyliinae</taxon>
        <taxon>Heracleum</taxon>
    </lineage>
</organism>
<evidence type="ECO:0000256" key="8">
    <source>
        <dbReference type="RuleBase" id="RU361233"/>
    </source>
</evidence>
<evidence type="ECO:0000256" key="7">
    <source>
        <dbReference type="ARBA" id="ARBA00023136"/>
    </source>
</evidence>
<dbReference type="AlphaFoldDB" id="A0AAD8NDZ1"/>
<keyword evidence="5 8" id="KW-0812">Transmembrane</keyword>
<evidence type="ECO:0000256" key="6">
    <source>
        <dbReference type="ARBA" id="ARBA00022989"/>
    </source>
</evidence>
<dbReference type="InterPro" id="IPR006702">
    <property type="entry name" value="CASP_dom"/>
</dbReference>
<feature type="transmembrane region" description="Helical" evidence="8">
    <location>
        <begin position="135"/>
        <end position="156"/>
    </location>
</feature>
<evidence type="ECO:0000313" key="11">
    <source>
        <dbReference type="Proteomes" id="UP001237642"/>
    </source>
</evidence>
<accession>A0AAD8NDZ1</accession>
<dbReference type="GO" id="GO:0005886">
    <property type="term" value="C:plasma membrane"/>
    <property type="evidence" value="ECO:0007669"/>
    <property type="project" value="UniProtKB-SubCell"/>
</dbReference>
<gene>
    <name evidence="10" type="ORF">POM88_004952</name>
</gene>
<dbReference type="PANTHER" id="PTHR36488:SF8">
    <property type="entry name" value="CASP-LIKE PROTEIN 1U1"/>
    <property type="match status" value="1"/>
</dbReference>
<comment type="subcellular location">
    <subcellularLocation>
        <location evidence="1 8">Cell membrane</location>
        <topology evidence="1 8">Multi-pass membrane protein</topology>
    </subcellularLocation>
</comment>
<sequence>MEMKQKHLKKYAILLPRLLALIATFLAAVVTATSHQKASILTISFEAKYSDSPALKYFVIANIIASIYALLLLFLPLDNSFWRFILVPDVVVMMLLSTSVSAALAIAHVGKKGNYHAGWLPICGQFHKYCDQVTAGLAAGFTGILIYLLLVSYSFYSHLYHPIFV</sequence>
<comment type="subunit">
    <text evidence="3 8">Homodimer and heterodimers.</text>
</comment>
<dbReference type="NCBIfam" id="TIGR01569">
    <property type="entry name" value="A_tha_TIGR01569"/>
    <property type="match status" value="1"/>
</dbReference>
<dbReference type="Pfam" id="PF04535">
    <property type="entry name" value="CASP_dom"/>
    <property type="match status" value="1"/>
</dbReference>
<comment type="caution">
    <text evidence="8">Lacks conserved residue(s) required for the propagation of feature annotation.</text>
</comment>
<evidence type="ECO:0000256" key="1">
    <source>
        <dbReference type="ARBA" id="ARBA00004651"/>
    </source>
</evidence>
<evidence type="ECO:0000256" key="2">
    <source>
        <dbReference type="ARBA" id="ARBA00007651"/>
    </source>
</evidence>
<keyword evidence="7 8" id="KW-0472">Membrane</keyword>
<proteinExistence type="inferred from homology"/>
<dbReference type="InterPro" id="IPR006459">
    <property type="entry name" value="CASP/CASPL"/>
</dbReference>
<keyword evidence="6 8" id="KW-1133">Transmembrane helix</keyword>
<comment type="caution">
    <text evidence="10">The sequence shown here is derived from an EMBL/GenBank/DDBJ whole genome shotgun (WGS) entry which is preliminary data.</text>
</comment>
<evidence type="ECO:0000313" key="10">
    <source>
        <dbReference type="EMBL" id="KAK1405347.1"/>
    </source>
</evidence>
<keyword evidence="11" id="KW-1185">Reference proteome</keyword>
<evidence type="ECO:0000256" key="4">
    <source>
        <dbReference type="ARBA" id="ARBA00022475"/>
    </source>
</evidence>
<feature type="transmembrane region" description="Helical" evidence="8">
    <location>
        <begin position="58"/>
        <end position="77"/>
    </location>
</feature>
<keyword evidence="4 8" id="KW-1003">Cell membrane</keyword>
<reference evidence="10" key="2">
    <citation type="submission" date="2023-05" db="EMBL/GenBank/DDBJ databases">
        <authorList>
            <person name="Schelkunov M.I."/>
        </authorList>
    </citation>
    <scope>NUCLEOTIDE SEQUENCE</scope>
    <source>
        <strain evidence="10">Hsosn_3</strain>
        <tissue evidence="10">Leaf</tissue>
    </source>
</reference>
<feature type="domain" description="Casparian strip membrane protein" evidence="9">
    <location>
        <begin position="14"/>
        <end position="145"/>
    </location>
</feature>
<comment type="similarity">
    <text evidence="2 8">Belongs to the Casparian strip membrane proteins (CASP) family.</text>
</comment>
<name>A0AAD8NDZ1_9APIA</name>
<feature type="transmembrane region" description="Helical" evidence="8">
    <location>
        <begin position="84"/>
        <end position="107"/>
    </location>
</feature>